<sequence length="192" mass="18403">MDFIGQLSQQLGVDSNQAQGLAGSLLKLVQGTVKEKMGPEAADQMGQAIPEMQGWQQQAEAGTQSASQGESGGGLMGALGGLGGLLGGQGQSSGGGGGGLMGALGGAVGQASEVAGVVALLQRFNIDAGKASLVAPLLLNFLKSRLDPKLVGGILAVMPMLANLGSGGGNAPDGGGGQGGGGLGGLLGGLIR</sequence>
<protein>
    <recommendedName>
        <fullName evidence="3">DUF937 domain-containing protein</fullName>
    </recommendedName>
</protein>
<accession>A0A084SVN0</accession>
<dbReference type="Proteomes" id="UP000028547">
    <property type="component" value="Unassembled WGS sequence"/>
</dbReference>
<gene>
    <name evidence="1" type="ORF">Q664_15040</name>
</gene>
<evidence type="ECO:0000313" key="2">
    <source>
        <dbReference type="Proteomes" id="UP000028547"/>
    </source>
</evidence>
<name>A0A084SVN0_9BACT</name>
<evidence type="ECO:0008006" key="3">
    <source>
        <dbReference type="Google" id="ProtNLM"/>
    </source>
</evidence>
<reference evidence="1 2" key="1">
    <citation type="submission" date="2014-07" db="EMBL/GenBank/DDBJ databases">
        <title>Draft Genome Sequence of Gephyronic Acid Producer, Cystobacter violaceus Strain Cb vi76.</title>
        <authorList>
            <person name="Stevens D.C."/>
            <person name="Young J."/>
            <person name="Carmichael R."/>
            <person name="Tan J."/>
            <person name="Taylor R.E."/>
        </authorList>
    </citation>
    <scope>NUCLEOTIDE SEQUENCE [LARGE SCALE GENOMIC DNA]</scope>
    <source>
        <strain evidence="1 2">Cb vi76</strain>
    </source>
</reference>
<proteinExistence type="predicted"/>
<dbReference type="EMBL" id="JPMI01000093">
    <property type="protein sequence ID" value="KFA92515.1"/>
    <property type="molecule type" value="Genomic_DNA"/>
</dbReference>
<dbReference type="AlphaFoldDB" id="A0A084SVN0"/>
<comment type="caution">
    <text evidence="1">The sequence shown here is derived from an EMBL/GenBank/DDBJ whole genome shotgun (WGS) entry which is preliminary data.</text>
</comment>
<organism evidence="1 2">
    <name type="scientific">Archangium violaceum Cb vi76</name>
    <dbReference type="NCBI Taxonomy" id="1406225"/>
    <lineage>
        <taxon>Bacteria</taxon>
        <taxon>Pseudomonadati</taxon>
        <taxon>Myxococcota</taxon>
        <taxon>Myxococcia</taxon>
        <taxon>Myxococcales</taxon>
        <taxon>Cystobacterineae</taxon>
        <taxon>Archangiaceae</taxon>
        <taxon>Archangium</taxon>
    </lineage>
</organism>
<evidence type="ECO:0000313" key="1">
    <source>
        <dbReference type="EMBL" id="KFA92515.1"/>
    </source>
</evidence>